<dbReference type="PANTHER" id="PTHR15492:SF1">
    <property type="entry name" value="CYCLIN-D1-BINDING PROTEIN 1"/>
    <property type="match status" value="1"/>
</dbReference>
<gene>
    <name evidence="10" type="ORF">Vbra_11126</name>
</gene>
<evidence type="ECO:0000256" key="1">
    <source>
        <dbReference type="ARBA" id="ARBA00004123"/>
    </source>
</evidence>
<dbReference type="InterPro" id="IPR049318">
    <property type="entry name" value="GCIP_C"/>
</dbReference>
<dbReference type="InterPro" id="IPR026907">
    <property type="entry name" value="GCIP-like"/>
</dbReference>
<reference evidence="10 11" key="1">
    <citation type="submission" date="2014-11" db="EMBL/GenBank/DDBJ databases">
        <authorList>
            <person name="Zhu J."/>
            <person name="Qi W."/>
            <person name="Song R."/>
        </authorList>
    </citation>
    <scope>NUCLEOTIDE SEQUENCE [LARGE SCALE GENOMIC DNA]</scope>
</reference>
<evidence type="ECO:0000259" key="9">
    <source>
        <dbReference type="Pfam" id="PF20936"/>
    </source>
</evidence>
<dbReference type="STRING" id="1169540.A0A0G4EB25"/>
<keyword evidence="5" id="KW-0539">Nucleus</keyword>
<feature type="domain" description="Cyclin-D1-binding protein 1-like N-terminal" evidence="8">
    <location>
        <begin position="45"/>
        <end position="179"/>
    </location>
</feature>
<protein>
    <submittedName>
        <fullName evidence="10">Uncharacterized protein</fullName>
    </submittedName>
</protein>
<evidence type="ECO:0000256" key="7">
    <source>
        <dbReference type="SAM" id="MobiDB-lite"/>
    </source>
</evidence>
<feature type="region of interest" description="Disordered" evidence="7">
    <location>
        <begin position="181"/>
        <end position="221"/>
    </location>
</feature>
<evidence type="ECO:0000256" key="5">
    <source>
        <dbReference type="ARBA" id="ARBA00023242"/>
    </source>
</evidence>
<dbReference type="Pfam" id="PF13324">
    <property type="entry name" value="GCIP_N"/>
    <property type="match status" value="1"/>
</dbReference>
<dbReference type="InParanoid" id="A0A0G4EB25"/>
<keyword evidence="11" id="KW-1185">Reference proteome</keyword>
<evidence type="ECO:0000256" key="6">
    <source>
        <dbReference type="ARBA" id="ARBA00023306"/>
    </source>
</evidence>
<dbReference type="OrthoDB" id="41588at2759"/>
<dbReference type="VEuPathDB" id="CryptoDB:Vbra_11126"/>
<evidence type="ECO:0000313" key="10">
    <source>
        <dbReference type="EMBL" id="CEL92889.1"/>
    </source>
</evidence>
<accession>A0A0G4EB25</accession>
<dbReference type="GO" id="GO:0005737">
    <property type="term" value="C:cytoplasm"/>
    <property type="evidence" value="ECO:0007669"/>
    <property type="project" value="UniProtKB-SubCell"/>
</dbReference>
<feature type="domain" description="Cyclin-D1-binding protein 1-like C-terminal" evidence="9">
    <location>
        <begin position="220"/>
        <end position="322"/>
    </location>
</feature>
<keyword evidence="6" id="KW-0131">Cell cycle</keyword>
<comment type="similarity">
    <text evidence="3">Belongs to the CCNDBP1 family.</text>
</comment>
<dbReference type="PANTHER" id="PTHR15492">
    <property type="entry name" value="CYCLIN D1-BINDING PROTEIN 1"/>
    <property type="match status" value="1"/>
</dbReference>
<organism evidence="10 11">
    <name type="scientific">Vitrella brassicaformis (strain CCMP3155)</name>
    <dbReference type="NCBI Taxonomy" id="1169540"/>
    <lineage>
        <taxon>Eukaryota</taxon>
        <taxon>Sar</taxon>
        <taxon>Alveolata</taxon>
        <taxon>Colpodellida</taxon>
        <taxon>Vitrellaceae</taxon>
        <taxon>Vitrella</taxon>
    </lineage>
</organism>
<evidence type="ECO:0000313" key="11">
    <source>
        <dbReference type="Proteomes" id="UP000041254"/>
    </source>
</evidence>
<dbReference type="Pfam" id="PF20936">
    <property type="entry name" value="GCIP_C"/>
    <property type="match status" value="1"/>
</dbReference>
<dbReference type="EMBL" id="CDMY01000117">
    <property type="protein sequence ID" value="CEL92889.1"/>
    <property type="molecule type" value="Genomic_DNA"/>
</dbReference>
<feature type="compositionally biased region" description="Basic and acidic residues" evidence="7">
    <location>
        <begin position="181"/>
        <end position="190"/>
    </location>
</feature>
<evidence type="ECO:0000256" key="2">
    <source>
        <dbReference type="ARBA" id="ARBA00004496"/>
    </source>
</evidence>
<evidence type="ECO:0000256" key="4">
    <source>
        <dbReference type="ARBA" id="ARBA00022490"/>
    </source>
</evidence>
<evidence type="ECO:0000259" key="8">
    <source>
        <dbReference type="Pfam" id="PF13324"/>
    </source>
</evidence>
<proteinExistence type="inferred from homology"/>
<keyword evidence="4" id="KW-0963">Cytoplasm</keyword>
<dbReference type="InterPro" id="IPR049317">
    <property type="entry name" value="GCIP-like_N"/>
</dbReference>
<comment type="subcellular location">
    <subcellularLocation>
        <location evidence="2">Cytoplasm</location>
    </subcellularLocation>
    <subcellularLocation>
        <location evidence="1">Nucleus</location>
    </subcellularLocation>
</comment>
<dbReference type="GO" id="GO:0005634">
    <property type="term" value="C:nucleus"/>
    <property type="evidence" value="ECO:0007669"/>
    <property type="project" value="UniProtKB-SubCell"/>
</dbReference>
<evidence type="ECO:0000256" key="3">
    <source>
        <dbReference type="ARBA" id="ARBA00008940"/>
    </source>
</evidence>
<dbReference type="Proteomes" id="UP000041254">
    <property type="component" value="Unassembled WGS sequence"/>
</dbReference>
<dbReference type="Gene3D" id="1.20.1410.10">
    <property type="entry name" value="I/LWEQ domain"/>
    <property type="match status" value="1"/>
</dbReference>
<sequence length="361" mass="39287">MYGPFQHLWEDVRQRLSPPMLLHGGHHGPSEFVQPADIQRVLQRFEHEMAKFGAALCTTPLSELASLLPARDSLFDVYMAVLATLSAIRDSANAGPTLSDDLQTWGGSLTSAIQDLIGIAEQQTDLDSTPDRNRKIAVAVGVVLDRCKKLTKVPLNNSVSVKRHILSCFATVKDAQRELMGEVSRQRELEGNGQQGGEDDMNSHEEGGEAGNGSDDAELDSCDDMMEEDTMTPQQLDVAEKVAELLTSTRELLKETLHALTKGVTAEGSCDGDRVQQLEQLGRHCEDVAARVDEAVQATYPPQELAHLDAIVSRMASSMGQISQGLHEACEVPQDLSSFQSYQTSIQTFHAFLAAQGDAST</sequence>
<dbReference type="AlphaFoldDB" id="A0A0G4EB25"/>
<name>A0A0G4EB25_VITBC</name>